<evidence type="ECO:0000313" key="1">
    <source>
        <dbReference type="EMBL" id="MCE0745481.1"/>
    </source>
</evidence>
<keyword evidence="2" id="KW-1185">Reference proteome</keyword>
<reference evidence="1 2" key="1">
    <citation type="submission" date="2021-12" db="EMBL/GenBank/DDBJ databases">
        <title>Genome sequence of Acetobacter sicerae DmPark20a_162.</title>
        <authorList>
            <person name="Chaston J.M."/>
        </authorList>
    </citation>
    <scope>NUCLEOTIDE SEQUENCE [LARGE SCALE GENOMIC DNA]</scope>
    <source>
        <strain evidence="1 2">DmPark20a_162</strain>
    </source>
</reference>
<accession>A0ABS8VZ64</accession>
<comment type="caution">
    <text evidence="1">The sequence shown here is derived from an EMBL/GenBank/DDBJ whole genome shotgun (WGS) entry which is preliminary data.</text>
</comment>
<evidence type="ECO:0000313" key="2">
    <source>
        <dbReference type="Proteomes" id="UP001521074"/>
    </source>
</evidence>
<organism evidence="1 2">
    <name type="scientific">Acetobacter sicerae</name>
    <dbReference type="NCBI Taxonomy" id="85325"/>
    <lineage>
        <taxon>Bacteria</taxon>
        <taxon>Pseudomonadati</taxon>
        <taxon>Pseudomonadota</taxon>
        <taxon>Alphaproteobacteria</taxon>
        <taxon>Acetobacterales</taxon>
        <taxon>Acetobacteraceae</taxon>
        <taxon>Acetobacter</taxon>
    </lineage>
</organism>
<dbReference type="EMBL" id="JAJSOJ010000086">
    <property type="protein sequence ID" value="MCE0745481.1"/>
    <property type="molecule type" value="Genomic_DNA"/>
</dbReference>
<dbReference type="RefSeq" id="WP_232879115.1">
    <property type="nucleotide sequence ID" value="NZ_JAJSOJ010000086.1"/>
</dbReference>
<proteinExistence type="predicted"/>
<name>A0ABS8VZ64_9PROT</name>
<gene>
    <name evidence="1" type="ORF">LWC05_16540</name>
</gene>
<sequence>MSINWKAILPSLFGTLSAIGGVAANGKIAALNSAAQTAVKAAVTKVDGGIDKLVAAYNTFETNNEVVAEAITGTVGVLKGLGLTVPDISTVEIHVKAAIADLAGILVPVTSTATTATAATTTDQTTTSAS</sequence>
<protein>
    <submittedName>
        <fullName evidence="1">Uncharacterized protein</fullName>
    </submittedName>
</protein>
<dbReference type="Proteomes" id="UP001521074">
    <property type="component" value="Unassembled WGS sequence"/>
</dbReference>